<keyword evidence="1" id="KW-1133">Transmembrane helix</keyword>
<accession>A0A9X1Z9Q2</accession>
<sequence length="114" mass="12870">MRKSTVIMLTLLIVSNLFWFLNYFHTKIDHAVTLTYHDASYQTTTKMLEQALIVANKNLIGEPLATAENTLVEDVYGLKPFKKEGCLYAGGLCLKLDETETVISVTLESPRPFK</sequence>
<dbReference type="Proteomes" id="UP001139293">
    <property type="component" value="Unassembled WGS sequence"/>
</dbReference>
<dbReference type="RefSeq" id="WP_248948464.1">
    <property type="nucleotide sequence ID" value="NZ_JAKILB010000001.1"/>
</dbReference>
<name>A0A9X1Z9Q2_9GAMM</name>
<comment type="caution">
    <text evidence="2">The sequence shown here is derived from an EMBL/GenBank/DDBJ whole genome shotgun (WGS) entry which is preliminary data.</text>
</comment>
<organism evidence="2 3">
    <name type="scientific">Shewanella pneumatophori</name>
    <dbReference type="NCBI Taxonomy" id="314092"/>
    <lineage>
        <taxon>Bacteria</taxon>
        <taxon>Pseudomonadati</taxon>
        <taxon>Pseudomonadota</taxon>
        <taxon>Gammaproteobacteria</taxon>
        <taxon>Alteromonadales</taxon>
        <taxon>Shewanellaceae</taxon>
        <taxon>Shewanella</taxon>
    </lineage>
</organism>
<keyword evidence="1" id="KW-0472">Membrane</keyword>
<proteinExistence type="predicted"/>
<dbReference type="EMBL" id="JAKILB010000001">
    <property type="protein sequence ID" value="MCL1137441.1"/>
    <property type="molecule type" value="Genomic_DNA"/>
</dbReference>
<reference evidence="2" key="1">
    <citation type="submission" date="2022-01" db="EMBL/GenBank/DDBJ databases">
        <title>Whole genome-based taxonomy of the Shewanellaceae.</title>
        <authorList>
            <person name="Martin-Rodriguez A.J."/>
        </authorList>
    </citation>
    <scope>NUCLEOTIDE SEQUENCE</scope>
    <source>
        <strain evidence="2">KCTC 23973</strain>
    </source>
</reference>
<dbReference type="AlphaFoldDB" id="A0A9X1Z9Q2"/>
<protein>
    <submittedName>
        <fullName evidence="2">Uncharacterized protein</fullName>
    </submittedName>
</protein>
<keyword evidence="3" id="KW-1185">Reference proteome</keyword>
<feature type="transmembrane region" description="Helical" evidence="1">
    <location>
        <begin position="6"/>
        <end position="24"/>
    </location>
</feature>
<evidence type="ECO:0000256" key="1">
    <source>
        <dbReference type="SAM" id="Phobius"/>
    </source>
</evidence>
<evidence type="ECO:0000313" key="2">
    <source>
        <dbReference type="EMBL" id="MCL1137441.1"/>
    </source>
</evidence>
<keyword evidence="1" id="KW-0812">Transmembrane</keyword>
<gene>
    <name evidence="2" type="ORF">L2740_02540</name>
</gene>
<evidence type="ECO:0000313" key="3">
    <source>
        <dbReference type="Proteomes" id="UP001139293"/>
    </source>
</evidence>